<dbReference type="EMBL" id="JAGRPV010000001">
    <property type="protein sequence ID" value="MDI4644439.1"/>
    <property type="molecule type" value="Genomic_DNA"/>
</dbReference>
<organism evidence="1 2">
    <name type="scientific">Cohnella hashimotonis</name>
    <dbReference type="NCBI Taxonomy" id="2826895"/>
    <lineage>
        <taxon>Bacteria</taxon>
        <taxon>Bacillati</taxon>
        <taxon>Bacillota</taxon>
        <taxon>Bacilli</taxon>
        <taxon>Bacillales</taxon>
        <taxon>Paenibacillaceae</taxon>
        <taxon>Cohnella</taxon>
    </lineage>
</organism>
<dbReference type="EC" id="3.4.-.-" evidence="1"/>
<comment type="caution">
    <text evidence="1">The sequence shown here is derived from an EMBL/GenBank/DDBJ whole genome shotgun (WGS) entry which is preliminary data.</text>
</comment>
<proteinExistence type="predicted"/>
<dbReference type="Proteomes" id="UP001161691">
    <property type="component" value="Unassembled WGS sequence"/>
</dbReference>
<keyword evidence="1" id="KW-0378">Hydrolase</keyword>
<evidence type="ECO:0000313" key="1">
    <source>
        <dbReference type="EMBL" id="MDI4644439.1"/>
    </source>
</evidence>
<dbReference type="SUPFAM" id="SSF51261">
    <property type="entry name" value="Duplicated hybrid motif"/>
    <property type="match status" value="1"/>
</dbReference>
<accession>A0ABT6TEP5</accession>
<keyword evidence="2" id="KW-1185">Reference proteome</keyword>
<name>A0ABT6TEP5_9BACL</name>
<reference evidence="1" key="1">
    <citation type="submission" date="2023-04" db="EMBL/GenBank/DDBJ databases">
        <title>Comparative genomic analysis of Cohnella hashimotonis sp. nov., isolated from the International Space Station.</title>
        <authorList>
            <person name="Venkateswaran K."/>
            <person name="Simpson A."/>
        </authorList>
    </citation>
    <scope>NUCLEOTIDE SEQUENCE</scope>
    <source>
        <strain evidence="1">F6_2S_P_1</strain>
    </source>
</reference>
<dbReference type="GO" id="GO:0016787">
    <property type="term" value="F:hydrolase activity"/>
    <property type="evidence" value="ECO:0007669"/>
    <property type="project" value="UniProtKB-KW"/>
</dbReference>
<gene>
    <name evidence="1" type="ORF">KB449_05665</name>
</gene>
<dbReference type="Gene3D" id="2.70.70.10">
    <property type="entry name" value="Glucose Permease (Domain IIA)"/>
    <property type="match status" value="1"/>
</dbReference>
<dbReference type="InterPro" id="IPR011055">
    <property type="entry name" value="Dup_hybrid_motif"/>
</dbReference>
<evidence type="ECO:0000313" key="2">
    <source>
        <dbReference type="Proteomes" id="UP001161691"/>
    </source>
</evidence>
<dbReference type="CDD" id="cd12797">
    <property type="entry name" value="M23_peptidase"/>
    <property type="match status" value="1"/>
</dbReference>
<protein>
    <submittedName>
        <fullName evidence="1">M23 family metallopeptidase</fullName>
        <ecNumber evidence="1">3.4.-.-</ecNumber>
    </submittedName>
</protein>
<sequence>MKRGELLGLCGNSGNSSEAHLHFQVSDSPNLFQGKSIRIHWENGLNPQQLSAFWLLRRYWDLVRYMNKRASGRI</sequence>